<dbReference type="EMBL" id="AABKAB010000010">
    <property type="protein sequence ID" value="EAH8157454.1"/>
    <property type="molecule type" value="Genomic_DNA"/>
</dbReference>
<evidence type="ECO:0000313" key="15">
    <source>
        <dbReference type="Proteomes" id="UP000365807"/>
    </source>
</evidence>
<sequence>MKKKIILAAALALSLQAKEVNLGVVLPLSGATAAYGQSALEGIKLANEMQSTLANGDKINLVVLDTKGDKIESASAATRLVNQDKVLGLIGEMVTANTLQVMRIAEENKVPLIAPAATGDKLLENKLYSSRVCFMDSFQGSSLAKYAFEKLNHKKAVIVVDQSTDYSLGLAKAFEKEFKAKGGEILKTLRVNSGDKDFKAIATQIKILNPDFIFLPLYYSEASLFVRQAKLIGLNTPMGSADGVADATFIKLAGNASEGYIFTDSFDANNPTTQLSKDFIAKYAKENQSKEVPNFTAMGADAYFVMFNAMNACQNTLTSECINEKIHQTNNYEGVSGVISIDKSGNATRSVVVKEIKNQKQTYKDTINP</sequence>
<keyword evidence="2 3" id="KW-0732">Signal</keyword>
<dbReference type="EMBL" id="AACSIE010000001">
    <property type="protein sequence ID" value="EAL9203782.1"/>
    <property type="molecule type" value="Genomic_DNA"/>
</dbReference>
<dbReference type="GeneID" id="66544024"/>
<evidence type="ECO:0000313" key="18">
    <source>
        <dbReference type="Proteomes" id="UP000411403"/>
    </source>
</evidence>
<evidence type="ECO:0000313" key="13">
    <source>
        <dbReference type="Proteomes" id="UP000333665"/>
    </source>
</evidence>
<dbReference type="InterPro" id="IPR051010">
    <property type="entry name" value="BCAA_transport"/>
</dbReference>
<reference evidence="7 16" key="1">
    <citation type="submission" date="2018-05" db="EMBL/GenBank/DDBJ databases">
        <authorList>
            <consortium name="PulseNet: The National Subtyping Network for Foodborne Disease Surveillance"/>
            <person name="Tarr C.L."/>
            <person name="Trees E."/>
            <person name="Katz L.S."/>
            <person name="Carleton-Romer H.A."/>
            <person name="Stroika S."/>
            <person name="Kucerova Z."/>
            <person name="Roache K.F."/>
            <person name="Sabol A.L."/>
            <person name="Besser J."/>
            <person name="Gerner-Smidt P."/>
        </authorList>
    </citation>
    <scope>NUCLEOTIDE SEQUENCE [LARGE SCALE GENOMIC DNA]</scope>
    <source>
        <strain evidence="7 16">PNUSAC001435</strain>
        <strain evidence="5 20">PNUSAC007828</strain>
    </source>
</reference>
<dbReference type="Proteomes" id="UP000409545">
    <property type="component" value="Unassembled WGS sequence"/>
</dbReference>
<dbReference type="EMBL" id="AACGFG010000001">
    <property type="protein sequence ID" value="EAK4357439.1"/>
    <property type="molecule type" value="Genomic_DNA"/>
</dbReference>
<evidence type="ECO:0000256" key="3">
    <source>
        <dbReference type="SAM" id="SignalP"/>
    </source>
</evidence>
<evidence type="ECO:0000313" key="10">
    <source>
        <dbReference type="EMBL" id="EAL6850020.1"/>
    </source>
</evidence>
<evidence type="ECO:0000313" key="14">
    <source>
        <dbReference type="Proteomes" id="UP000352088"/>
    </source>
</evidence>
<feature type="domain" description="Leucine-binding protein" evidence="4">
    <location>
        <begin position="19"/>
        <end position="358"/>
    </location>
</feature>
<dbReference type="InterPro" id="IPR028081">
    <property type="entry name" value="Leu-bd"/>
</dbReference>
<dbReference type="Proteomes" id="UP000382436">
    <property type="component" value="Unassembled WGS sequence"/>
</dbReference>
<dbReference type="PANTHER" id="PTHR30483:SF6">
    <property type="entry name" value="PERIPLASMIC BINDING PROTEIN OF ABC TRANSPORTER FOR NATURAL AMINO ACIDS"/>
    <property type="match status" value="1"/>
</dbReference>
<dbReference type="Proteomes" id="UP000365807">
    <property type="component" value="Unassembled WGS sequence"/>
</dbReference>
<dbReference type="EMBL" id="AACBVJ010000001">
    <property type="protein sequence ID" value="EAJ9196728.1"/>
    <property type="molecule type" value="Genomic_DNA"/>
</dbReference>
<feature type="chain" id="PRO_5015044078" evidence="3">
    <location>
        <begin position="20"/>
        <end position="369"/>
    </location>
</feature>
<evidence type="ECO:0000256" key="1">
    <source>
        <dbReference type="ARBA" id="ARBA00010062"/>
    </source>
</evidence>
<evidence type="ECO:0000313" key="11">
    <source>
        <dbReference type="EMBL" id="EAL8416288.1"/>
    </source>
</evidence>
<evidence type="ECO:0000313" key="9">
    <source>
        <dbReference type="EMBL" id="EAK5103322.1"/>
    </source>
</evidence>
<dbReference type="Proteomes" id="UP000352088">
    <property type="component" value="Unassembled WGS sequence"/>
</dbReference>
<evidence type="ECO:0000259" key="4">
    <source>
        <dbReference type="Pfam" id="PF13458"/>
    </source>
</evidence>
<feature type="signal peptide" evidence="3">
    <location>
        <begin position="1"/>
        <end position="19"/>
    </location>
</feature>
<evidence type="ECO:0000313" key="5">
    <source>
        <dbReference type="EMBL" id="EAH8157454.1"/>
    </source>
</evidence>
<gene>
    <name evidence="9" type="ORF">B9Q54_03420</name>
    <name evidence="6" type="ORF">BU953_02510</name>
    <name evidence="7" type="ORF">BZ274_00740</name>
    <name evidence="8" type="ORF">C6T04_00620</name>
    <name evidence="10" type="ORF">DSX26_00880</name>
    <name evidence="11" type="ORF">DYF97_02515</name>
    <name evidence="12" type="ORF">DYU70_01140</name>
    <name evidence="5" type="ORF">ES716_05915</name>
</gene>
<comment type="similarity">
    <text evidence="1">Belongs to the leucine-binding protein family.</text>
</comment>
<dbReference type="EMBL" id="AACGUZ010000004">
    <property type="protein sequence ID" value="EAK5103322.1"/>
    <property type="molecule type" value="Genomic_DNA"/>
</dbReference>
<evidence type="ECO:0000313" key="19">
    <source>
        <dbReference type="Proteomes" id="UP000557830"/>
    </source>
</evidence>
<protein>
    <submittedName>
        <fullName evidence="7 10">ABC transporter substrate-binding protein</fullName>
    </submittedName>
</protein>
<dbReference type="KEGG" id="ccoo:ATE51_01584"/>
<comment type="caution">
    <text evidence="7">The sequence shown here is derived from an EMBL/GenBank/DDBJ whole genome shotgun (WGS) entry which is preliminary data.</text>
</comment>
<dbReference type="eggNOG" id="COG0683">
    <property type="taxonomic scope" value="Bacteria"/>
</dbReference>
<evidence type="ECO:0000256" key="2">
    <source>
        <dbReference type="ARBA" id="ARBA00022729"/>
    </source>
</evidence>
<evidence type="ECO:0000313" key="8">
    <source>
        <dbReference type="EMBL" id="EAK4357439.1"/>
    </source>
</evidence>
<evidence type="ECO:0000313" key="17">
    <source>
        <dbReference type="Proteomes" id="UP000409545"/>
    </source>
</evidence>
<evidence type="ECO:0000313" key="16">
    <source>
        <dbReference type="Proteomes" id="UP000382436"/>
    </source>
</evidence>
<dbReference type="CDD" id="cd06347">
    <property type="entry name" value="PBP1_ABC_LivK_ligand_binding-like"/>
    <property type="match status" value="1"/>
</dbReference>
<evidence type="ECO:0000313" key="20">
    <source>
        <dbReference type="Proteomes" id="UP000576616"/>
    </source>
</evidence>
<name>A0A0Q2G619_CAMCO</name>
<dbReference type="EMBL" id="AACQHW010000001">
    <property type="protein sequence ID" value="EAL6850020.1"/>
    <property type="molecule type" value="Genomic_DNA"/>
</dbReference>
<dbReference type="KEGG" id="ccof:VC76_04950"/>
<dbReference type="EMBL" id="AACRQU010000003">
    <property type="protein sequence ID" value="EAL8416288.1"/>
    <property type="molecule type" value="Genomic_DNA"/>
</dbReference>
<proteinExistence type="inferred from homology"/>
<dbReference type="RefSeq" id="WP_002779043.1">
    <property type="nucleotide sequence ID" value="NZ_AANHVQ020000008.1"/>
</dbReference>
<evidence type="ECO:0000313" key="12">
    <source>
        <dbReference type="EMBL" id="EAL9203782.1"/>
    </source>
</evidence>
<accession>A0A0Q2G619</accession>
<dbReference type="AlphaFoldDB" id="A0A0Q2G619"/>
<dbReference type="Proteomes" id="UP000557830">
    <property type="component" value="Unassembled WGS sequence"/>
</dbReference>
<dbReference type="Proteomes" id="UP000576616">
    <property type="component" value="Unassembled WGS sequence"/>
</dbReference>
<dbReference type="InterPro" id="IPR028082">
    <property type="entry name" value="Peripla_BP_I"/>
</dbReference>
<dbReference type="Proteomes" id="UP000333665">
    <property type="component" value="Unassembled WGS sequence"/>
</dbReference>
<dbReference type="Pfam" id="PF13458">
    <property type="entry name" value="Peripla_BP_6"/>
    <property type="match status" value="1"/>
</dbReference>
<dbReference type="Gene3D" id="3.40.50.2300">
    <property type="match status" value="2"/>
</dbReference>
<dbReference type="SUPFAM" id="SSF53822">
    <property type="entry name" value="Periplasmic binding protein-like I"/>
    <property type="match status" value="1"/>
</dbReference>
<evidence type="ECO:0000313" key="7">
    <source>
        <dbReference type="EMBL" id="EAJ9196728.1"/>
    </source>
</evidence>
<reference evidence="10 14" key="2">
    <citation type="submission" date="2018-07" db="EMBL/GenBank/DDBJ databases">
        <authorList>
            <consortium name="NARMS: The National Antimicrobial Resistance Monitoring System"/>
        </authorList>
    </citation>
    <scope>NUCLEOTIDE SEQUENCE [LARGE SCALE GENOMIC DNA]</scope>
    <source>
        <strain evidence="12 18">CVM N17C171</strain>
        <strain evidence="10 14">CVM N17C548</strain>
        <strain evidence="8 15">FSIS11807978</strain>
        <strain evidence="11 13">FSIS11812579</strain>
        <strain evidence="6 19">FSIS1609200</strain>
        <strain evidence="9 17">FSIS1711007</strain>
    </source>
</reference>
<dbReference type="Proteomes" id="UP000411403">
    <property type="component" value="Unassembled WGS sequence"/>
</dbReference>
<organism evidence="7 16">
    <name type="scientific">Campylobacter coli</name>
    <dbReference type="NCBI Taxonomy" id="195"/>
    <lineage>
        <taxon>Bacteria</taxon>
        <taxon>Pseudomonadati</taxon>
        <taxon>Campylobacterota</taxon>
        <taxon>Epsilonproteobacteria</taxon>
        <taxon>Campylobacterales</taxon>
        <taxon>Campylobacteraceae</taxon>
        <taxon>Campylobacter</taxon>
    </lineage>
</organism>
<dbReference type="PANTHER" id="PTHR30483">
    <property type="entry name" value="LEUCINE-SPECIFIC-BINDING PROTEIN"/>
    <property type="match status" value="1"/>
</dbReference>
<dbReference type="EMBL" id="AABUYW010000003">
    <property type="protein sequence ID" value="EAJ1076503.1"/>
    <property type="molecule type" value="Genomic_DNA"/>
</dbReference>
<evidence type="ECO:0000313" key="6">
    <source>
        <dbReference type="EMBL" id="EAJ1076503.1"/>
    </source>
</evidence>